<name>A0A9P5KU37_GEOCN</name>
<keyword evidence="2 4" id="KW-0808">Transferase</keyword>
<sequence>MRDGDNEHVILPDDEGIEQLILDEKSANSGAVFEMDVESPVQEPQRPPLIHQTSSLSLNRTSSSKSLNRTSSSKSLNQSASNKVPQLLASSDKDKNDFFILLEDLTSGMKKPCVIDLKMGTRQYGVDAKLKKKISQMKKCQNTTSRELGVRICGMQVWDVEKNEYFYQDKYFGRRVKAGQQFLACLRKFLYDGRTEYSILRHIPKILSRIKELETIIAKLRGYRMYGSSLLLMYDGNPGPGDSGEISVRIIDFAQCVTAEDPLPKGVVTYPPQHRNAPDRGYLRGLRTLQTYFKTNFDIKQYEPSEGQALPVESGTDYEDSDVSV</sequence>
<dbReference type="GO" id="GO:0008440">
    <property type="term" value="F:inositol-1,4,5-trisphosphate 3-kinase activity"/>
    <property type="evidence" value="ECO:0007669"/>
    <property type="project" value="TreeGrafter"/>
</dbReference>
<reference evidence="6" key="1">
    <citation type="journal article" date="2020" name="Front. Microbiol.">
        <title>Phenotypic and Genetic Characterization of the Cheese Ripening Yeast Geotrichum candidum.</title>
        <authorList>
            <person name="Perkins V."/>
            <person name="Vignola S."/>
            <person name="Lessard M.H."/>
            <person name="Plante P.L."/>
            <person name="Corbeil J."/>
            <person name="Dugat-Bony E."/>
            <person name="Frenette M."/>
            <person name="Labrie S."/>
        </authorList>
    </citation>
    <scope>NUCLEOTIDE SEQUENCE</scope>
    <source>
        <strain evidence="6">LMA-70</strain>
    </source>
</reference>
<dbReference type="GO" id="GO:0005737">
    <property type="term" value="C:cytoplasm"/>
    <property type="evidence" value="ECO:0007669"/>
    <property type="project" value="TreeGrafter"/>
</dbReference>
<dbReference type="AlphaFoldDB" id="A0A9P5KU37"/>
<keyword evidence="3 4" id="KW-0418">Kinase</keyword>
<evidence type="ECO:0000256" key="5">
    <source>
        <dbReference type="SAM" id="MobiDB-lite"/>
    </source>
</evidence>
<gene>
    <name evidence="6" type="ORF">DV451_000955</name>
</gene>
<evidence type="ECO:0000256" key="3">
    <source>
        <dbReference type="ARBA" id="ARBA00022777"/>
    </source>
</evidence>
<dbReference type="EMBL" id="QQZK01000013">
    <property type="protein sequence ID" value="KAF5104079.1"/>
    <property type="molecule type" value="Genomic_DNA"/>
</dbReference>
<evidence type="ECO:0000256" key="1">
    <source>
        <dbReference type="ARBA" id="ARBA00007374"/>
    </source>
</evidence>
<evidence type="ECO:0000256" key="4">
    <source>
        <dbReference type="RuleBase" id="RU363090"/>
    </source>
</evidence>
<reference evidence="6" key="2">
    <citation type="submission" date="2020-01" db="EMBL/GenBank/DDBJ databases">
        <authorList>
            <person name="Perkins V."/>
            <person name="Lessard M.-H."/>
            <person name="Dugat-Bony E."/>
            <person name="Frenette M."/>
            <person name="Labrie S."/>
        </authorList>
    </citation>
    <scope>NUCLEOTIDE SEQUENCE</scope>
    <source>
        <strain evidence="6">LMA-70</strain>
    </source>
</reference>
<protein>
    <recommendedName>
        <fullName evidence="4">Kinase</fullName>
        <ecNumber evidence="4">2.7.-.-</ecNumber>
    </recommendedName>
</protein>
<feature type="compositionally biased region" description="Acidic residues" evidence="5">
    <location>
        <begin position="316"/>
        <end position="325"/>
    </location>
</feature>
<evidence type="ECO:0000313" key="7">
    <source>
        <dbReference type="Proteomes" id="UP000750522"/>
    </source>
</evidence>
<dbReference type="Pfam" id="PF03770">
    <property type="entry name" value="IPK"/>
    <property type="match status" value="1"/>
</dbReference>
<dbReference type="GO" id="GO:0005634">
    <property type="term" value="C:nucleus"/>
    <property type="evidence" value="ECO:0007669"/>
    <property type="project" value="TreeGrafter"/>
</dbReference>
<feature type="region of interest" description="Disordered" evidence="5">
    <location>
        <begin position="305"/>
        <end position="325"/>
    </location>
</feature>
<dbReference type="EC" id="2.7.-.-" evidence="4"/>
<feature type="compositionally biased region" description="Low complexity" evidence="5">
    <location>
        <begin position="54"/>
        <end position="83"/>
    </location>
</feature>
<dbReference type="GO" id="GO:0000824">
    <property type="term" value="F:inositol-1,4,5,6-tetrakisphosphate 3-kinase activity"/>
    <property type="evidence" value="ECO:0007669"/>
    <property type="project" value="TreeGrafter"/>
</dbReference>
<dbReference type="GO" id="GO:0046854">
    <property type="term" value="P:phosphatidylinositol phosphate biosynthetic process"/>
    <property type="evidence" value="ECO:0007669"/>
    <property type="project" value="TreeGrafter"/>
</dbReference>
<evidence type="ECO:0000313" key="6">
    <source>
        <dbReference type="EMBL" id="KAF5104079.1"/>
    </source>
</evidence>
<proteinExistence type="inferred from homology"/>
<dbReference type="InterPro" id="IPR038286">
    <property type="entry name" value="IPK_sf"/>
</dbReference>
<dbReference type="GO" id="GO:0032958">
    <property type="term" value="P:inositol phosphate biosynthetic process"/>
    <property type="evidence" value="ECO:0007669"/>
    <property type="project" value="InterPro"/>
</dbReference>
<comment type="similarity">
    <text evidence="1 4">Belongs to the inositol phosphokinase (IPK) family.</text>
</comment>
<feature type="region of interest" description="Disordered" evidence="5">
    <location>
        <begin position="33"/>
        <end position="87"/>
    </location>
</feature>
<dbReference type="SUPFAM" id="SSF56104">
    <property type="entry name" value="SAICAR synthase-like"/>
    <property type="match status" value="1"/>
</dbReference>
<dbReference type="InterPro" id="IPR005522">
    <property type="entry name" value="IPK"/>
</dbReference>
<comment type="caution">
    <text evidence="6">The sequence shown here is derived from an EMBL/GenBank/DDBJ whole genome shotgun (WGS) entry which is preliminary data.</text>
</comment>
<evidence type="ECO:0000256" key="2">
    <source>
        <dbReference type="ARBA" id="ARBA00022679"/>
    </source>
</evidence>
<dbReference type="Gene3D" id="3.30.470.160">
    <property type="entry name" value="Inositol polyphosphate kinase"/>
    <property type="match status" value="1"/>
</dbReference>
<dbReference type="Proteomes" id="UP000750522">
    <property type="component" value="Unassembled WGS sequence"/>
</dbReference>
<organism evidence="6 7">
    <name type="scientific">Geotrichum candidum</name>
    <name type="common">Oospora lactis</name>
    <name type="synonym">Dipodascus geotrichum</name>
    <dbReference type="NCBI Taxonomy" id="1173061"/>
    <lineage>
        <taxon>Eukaryota</taxon>
        <taxon>Fungi</taxon>
        <taxon>Dikarya</taxon>
        <taxon>Ascomycota</taxon>
        <taxon>Saccharomycotina</taxon>
        <taxon>Dipodascomycetes</taxon>
        <taxon>Dipodascales</taxon>
        <taxon>Dipodascaceae</taxon>
        <taxon>Geotrichum</taxon>
    </lineage>
</organism>
<dbReference type="PANTHER" id="PTHR12400:SF21">
    <property type="entry name" value="KINASE"/>
    <property type="match status" value="1"/>
</dbReference>
<dbReference type="PANTHER" id="PTHR12400">
    <property type="entry name" value="INOSITOL POLYPHOSPHATE KINASE"/>
    <property type="match status" value="1"/>
</dbReference>
<accession>A0A9P5KU37</accession>